<evidence type="ECO:0000313" key="3">
    <source>
        <dbReference type="Proteomes" id="UP000242733"/>
    </source>
</evidence>
<gene>
    <name evidence="2" type="ORF">CSA61_01375</name>
</gene>
<keyword evidence="1" id="KW-0472">Membrane</keyword>
<feature type="transmembrane region" description="Helical" evidence="1">
    <location>
        <begin position="51"/>
        <end position="73"/>
    </location>
</feature>
<dbReference type="Proteomes" id="UP000242733">
    <property type="component" value="Unassembled WGS sequence"/>
</dbReference>
<reference evidence="2 3" key="1">
    <citation type="submission" date="2017-10" db="EMBL/GenBank/DDBJ databases">
        <title>Novel microbial diversity and functional potential in the marine mammal oral microbiome.</title>
        <authorList>
            <person name="Dudek N.K."/>
            <person name="Sun C.L."/>
            <person name="Burstein D."/>
            <person name="Kantor R.S."/>
            <person name="Aliaga Goltsman D.S."/>
            <person name="Bik E.M."/>
            <person name="Thomas B.C."/>
            <person name="Banfield J.F."/>
            <person name="Relman D.A."/>
        </authorList>
    </citation>
    <scope>NUCLEOTIDE SEQUENCE [LARGE SCALE GENOMIC DNA]</scope>
    <source>
        <strain evidence="2">DOLJORAL78_49_30</strain>
    </source>
</reference>
<feature type="transmembrane region" description="Helical" evidence="1">
    <location>
        <begin position="20"/>
        <end position="39"/>
    </location>
</feature>
<dbReference type="InterPro" id="IPR035308">
    <property type="entry name" value="DUF5368"/>
</dbReference>
<sequence length="121" mass="13156">MNELDLYTFYVVLYEMMGILLWILVALALLAVGGFFYVFVREGKLQSRRLIVSEILGVLGGFVALFIMAKVTISGFTDAGGPVDWLLIGLIWGGGLVGVTLLSYAIMGFLNMLSDSPANAR</sequence>
<evidence type="ECO:0000256" key="1">
    <source>
        <dbReference type="SAM" id="Phobius"/>
    </source>
</evidence>
<name>A0A2G6JAW1_NEPCE</name>
<protein>
    <submittedName>
        <fullName evidence="2">Uncharacterized protein</fullName>
    </submittedName>
</protein>
<evidence type="ECO:0000313" key="2">
    <source>
        <dbReference type="EMBL" id="PIE20565.1"/>
    </source>
</evidence>
<organism evidence="2 3">
    <name type="scientific">Neptuniibacter caesariensis</name>
    <dbReference type="NCBI Taxonomy" id="207954"/>
    <lineage>
        <taxon>Bacteria</taxon>
        <taxon>Pseudomonadati</taxon>
        <taxon>Pseudomonadota</taxon>
        <taxon>Gammaproteobacteria</taxon>
        <taxon>Oceanospirillales</taxon>
        <taxon>Oceanospirillaceae</taxon>
        <taxon>Neptuniibacter</taxon>
    </lineage>
</organism>
<keyword evidence="1" id="KW-0812">Transmembrane</keyword>
<accession>A0A2G6JAW1</accession>
<keyword evidence="1" id="KW-1133">Transmembrane helix</keyword>
<comment type="caution">
    <text evidence="2">The sequence shown here is derived from an EMBL/GenBank/DDBJ whole genome shotgun (WGS) entry which is preliminary data.</text>
</comment>
<dbReference type="Pfam" id="PF17336">
    <property type="entry name" value="DUF5368"/>
    <property type="match status" value="1"/>
</dbReference>
<dbReference type="AlphaFoldDB" id="A0A2G6JAW1"/>
<feature type="transmembrane region" description="Helical" evidence="1">
    <location>
        <begin position="85"/>
        <end position="113"/>
    </location>
</feature>
<proteinExistence type="predicted"/>
<dbReference type="EMBL" id="PDSG01000005">
    <property type="protein sequence ID" value="PIE20565.1"/>
    <property type="molecule type" value="Genomic_DNA"/>
</dbReference>